<dbReference type="GO" id="GO:0048513">
    <property type="term" value="P:animal organ development"/>
    <property type="evidence" value="ECO:0007669"/>
    <property type="project" value="UniProtKB-ARBA"/>
</dbReference>
<dbReference type="AlphaFoldDB" id="A0AAN8C634"/>
<dbReference type="CDD" id="cd19344">
    <property type="entry name" value="Wnt_Wnt16"/>
    <property type="match status" value="1"/>
</dbReference>
<reference evidence="10 11" key="1">
    <citation type="journal article" date="2023" name="Mol. Biol. Evol.">
        <title>Genomics of Secondarily Temperate Adaptation in the Only Non-Antarctic Icefish.</title>
        <authorList>
            <person name="Rivera-Colon A.G."/>
            <person name="Rayamajhi N."/>
            <person name="Minhas B.F."/>
            <person name="Madrigal G."/>
            <person name="Bilyk K.T."/>
            <person name="Yoon V."/>
            <person name="Hune M."/>
            <person name="Gregory S."/>
            <person name="Cheng C.H.C."/>
            <person name="Catchen J.M."/>
        </authorList>
    </citation>
    <scope>NUCLEOTIDE SEQUENCE [LARGE SCALE GENOMIC DNA]</scope>
    <source>
        <tissue evidence="10">White muscle</tissue>
    </source>
</reference>
<evidence type="ECO:0000256" key="2">
    <source>
        <dbReference type="ARBA" id="ARBA00005683"/>
    </source>
</evidence>
<comment type="subcellular location">
    <subcellularLocation>
        <location evidence="1 9">Secreted</location>
        <location evidence="1 9">Extracellular space</location>
        <location evidence="1 9">Extracellular matrix</location>
    </subcellularLocation>
</comment>
<dbReference type="GO" id="GO:0005125">
    <property type="term" value="F:cytokine activity"/>
    <property type="evidence" value="ECO:0007669"/>
    <property type="project" value="TreeGrafter"/>
</dbReference>
<evidence type="ECO:0000256" key="3">
    <source>
        <dbReference type="ARBA" id="ARBA00022473"/>
    </source>
</evidence>
<keyword evidence="11" id="KW-1185">Reference proteome</keyword>
<dbReference type="PRINTS" id="PR01895">
    <property type="entry name" value="WNT16PROTEIN"/>
</dbReference>
<comment type="caution">
    <text evidence="10">The sequence shown here is derived from an EMBL/GenBank/DDBJ whole genome shotgun (WGS) entry which is preliminary data.</text>
</comment>
<dbReference type="GO" id="GO:0005615">
    <property type="term" value="C:extracellular space"/>
    <property type="evidence" value="ECO:0007669"/>
    <property type="project" value="TreeGrafter"/>
</dbReference>
<evidence type="ECO:0000256" key="8">
    <source>
        <dbReference type="ARBA" id="ARBA00023288"/>
    </source>
</evidence>
<evidence type="ECO:0000256" key="9">
    <source>
        <dbReference type="RuleBase" id="RU003500"/>
    </source>
</evidence>
<keyword evidence="8" id="KW-0449">Lipoprotein</keyword>
<keyword evidence="4" id="KW-0964">Secreted</keyword>
<dbReference type="Gene3D" id="3.30.2460.20">
    <property type="match status" value="1"/>
</dbReference>
<dbReference type="PANTHER" id="PTHR12027:SF70">
    <property type="entry name" value="PROTEIN WNT-16"/>
    <property type="match status" value="1"/>
</dbReference>
<evidence type="ECO:0000256" key="4">
    <source>
        <dbReference type="ARBA" id="ARBA00022525"/>
    </source>
</evidence>
<comment type="similarity">
    <text evidence="2 9">Belongs to the Wnt family.</text>
</comment>
<dbReference type="GO" id="GO:0045165">
    <property type="term" value="P:cell fate commitment"/>
    <property type="evidence" value="ECO:0007669"/>
    <property type="project" value="TreeGrafter"/>
</dbReference>
<evidence type="ECO:0000256" key="5">
    <source>
        <dbReference type="ARBA" id="ARBA00022530"/>
    </source>
</evidence>
<name>A0AAN8C634_CHAGU</name>
<dbReference type="GO" id="GO:0030182">
    <property type="term" value="P:neuron differentiation"/>
    <property type="evidence" value="ECO:0007669"/>
    <property type="project" value="TreeGrafter"/>
</dbReference>
<dbReference type="PRINTS" id="PR01349">
    <property type="entry name" value="WNTPROTEIN"/>
</dbReference>
<keyword evidence="5" id="KW-0272">Extracellular matrix</keyword>
<proteinExistence type="inferred from homology"/>
<organism evidence="10 11">
    <name type="scientific">Champsocephalus gunnari</name>
    <name type="common">Mackerel icefish</name>
    <dbReference type="NCBI Taxonomy" id="52237"/>
    <lineage>
        <taxon>Eukaryota</taxon>
        <taxon>Metazoa</taxon>
        <taxon>Chordata</taxon>
        <taxon>Craniata</taxon>
        <taxon>Vertebrata</taxon>
        <taxon>Euteleostomi</taxon>
        <taxon>Actinopterygii</taxon>
        <taxon>Neopterygii</taxon>
        <taxon>Teleostei</taxon>
        <taxon>Neoteleostei</taxon>
        <taxon>Acanthomorphata</taxon>
        <taxon>Eupercaria</taxon>
        <taxon>Perciformes</taxon>
        <taxon>Notothenioidei</taxon>
        <taxon>Channichthyidae</taxon>
        <taxon>Champsocephalus</taxon>
    </lineage>
</organism>
<protein>
    <recommendedName>
        <fullName evidence="9">Protein Wnt</fullName>
    </recommendedName>
</protein>
<gene>
    <name evidence="10" type="ORF">CgunFtcFv8_010006</name>
</gene>
<evidence type="ECO:0000256" key="1">
    <source>
        <dbReference type="ARBA" id="ARBA00004498"/>
    </source>
</evidence>
<evidence type="ECO:0000313" key="11">
    <source>
        <dbReference type="Proteomes" id="UP001331515"/>
    </source>
</evidence>
<comment type="function">
    <text evidence="9">Ligand for members of the frizzled family of seven transmembrane receptors.</text>
</comment>
<dbReference type="EMBL" id="JAURVH010001534">
    <property type="protein sequence ID" value="KAK5896403.1"/>
    <property type="molecule type" value="Genomic_DNA"/>
</dbReference>
<dbReference type="PANTHER" id="PTHR12027">
    <property type="entry name" value="WNT RELATED"/>
    <property type="match status" value="1"/>
</dbReference>
<dbReference type="InterPro" id="IPR018161">
    <property type="entry name" value="Wnt_CS"/>
</dbReference>
<evidence type="ECO:0000313" key="10">
    <source>
        <dbReference type="EMBL" id="KAK5896403.1"/>
    </source>
</evidence>
<dbReference type="SMART" id="SM00097">
    <property type="entry name" value="WNT1"/>
    <property type="match status" value="1"/>
</dbReference>
<dbReference type="InterPro" id="IPR005817">
    <property type="entry name" value="Wnt"/>
</dbReference>
<accession>A0AAN8C634</accession>
<keyword evidence="6 9" id="KW-0879">Wnt signaling pathway</keyword>
<dbReference type="InterPro" id="IPR043158">
    <property type="entry name" value="Wnt_C"/>
</dbReference>
<evidence type="ECO:0000256" key="7">
    <source>
        <dbReference type="ARBA" id="ARBA00023157"/>
    </source>
</evidence>
<dbReference type="PROSITE" id="PS00246">
    <property type="entry name" value="WNT1"/>
    <property type="match status" value="1"/>
</dbReference>
<keyword evidence="7" id="KW-1015">Disulfide bond</keyword>
<dbReference type="GO" id="GO:0060070">
    <property type="term" value="P:canonical Wnt signaling pathway"/>
    <property type="evidence" value="ECO:0007669"/>
    <property type="project" value="TreeGrafter"/>
</dbReference>
<dbReference type="Pfam" id="PF00110">
    <property type="entry name" value="wnt"/>
    <property type="match status" value="1"/>
</dbReference>
<dbReference type="FunFam" id="3.30.2460.20:FF:000001">
    <property type="entry name" value="Wnt homolog"/>
    <property type="match status" value="1"/>
</dbReference>
<evidence type="ECO:0000256" key="6">
    <source>
        <dbReference type="ARBA" id="ARBA00022687"/>
    </source>
</evidence>
<dbReference type="GO" id="GO:0005109">
    <property type="term" value="F:frizzled binding"/>
    <property type="evidence" value="ECO:0007669"/>
    <property type="project" value="TreeGrafter"/>
</dbReference>
<dbReference type="Proteomes" id="UP001331515">
    <property type="component" value="Unassembled WGS sequence"/>
</dbReference>
<sequence length="387" mass="42925">MRGQDMETRSCGVRNTWTLTRITLTRIPWTRILWTLLLASVSPPGCTASWVSLGVSSLGSPERPSCSAPPLSPRQRDLCRKQPLLMPSVQEGARLAVSECQSQFRHERWNCSVRKEPPVFGREMTIGSKETAFLQAVLAAGLVHAVTRACSQGNMTECGCDARLRGGGALQGGVSPQGSGSPQGGWHWGGCSDHIQYGIWFSRRFIDGTVRNTTSIRGGFTLRSAYIHNSEAGRQAIVRTMSTHCRCHGVSGSCAVKTCWKTVAPFERVGVYLKERYERSVQVSDRARKKGRRKEQRRPPVDAQQLVFITKSPNYCLEDARRGVAGTRGRRCNRTSSGADSCVLLCCGRGYSTQLVRLVQRCQCKFVWCCFVQCSRCESMSDMHTCK</sequence>
<dbReference type="InterPro" id="IPR013304">
    <property type="entry name" value="Wnt16"/>
</dbReference>
<keyword evidence="3 9" id="KW-0217">Developmental protein</keyword>